<name>A0A166NX55_9AGAM</name>
<dbReference type="Proteomes" id="UP000076532">
    <property type="component" value="Unassembled WGS sequence"/>
</dbReference>
<sequence length="124" mass="13818">MSRRHGSSSSQAYGDENYRQFSPPRTPAIHPHPNQYYEYPPTQSQPHFYGSGVEWVNQLNPLAYSGSPSQSGNHYFNPNQFSFPPPATQQNHHLPTAATTNPALTNRTLTVLTATQPLSCTHPL</sequence>
<dbReference type="AlphaFoldDB" id="A0A166NX55"/>
<protein>
    <submittedName>
        <fullName evidence="2">Uncharacterized protein</fullName>
    </submittedName>
</protein>
<feature type="compositionally biased region" description="Polar residues" evidence="1">
    <location>
        <begin position="66"/>
        <end position="93"/>
    </location>
</feature>
<evidence type="ECO:0000256" key="1">
    <source>
        <dbReference type="SAM" id="MobiDB-lite"/>
    </source>
</evidence>
<gene>
    <name evidence="2" type="ORF">FIBSPDRAFT_887988</name>
</gene>
<reference evidence="2 3" key="1">
    <citation type="journal article" date="2016" name="Mol. Biol. Evol.">
        <title>Comparative Genomics of Early-Diverging Mushroom-Forming Fungi Provides Insights into the Origins of Lignocellulose Decay Capabilities.</title>
        <authorList>
            <person name="Nagy L.G."/>
            <person name="Riley R."/>
            <person name="Tritt A."/>
            <person name="Adam C."/>
            <person name="Daum C."/>
            <person name="Floudas D."/>
            <person name="Sun H."/>
            <person name="Yadav J.S."/>
            <person name="Pangilinan J."/>
            <person name="Larsson K.H."/>
            <person name="Matsuura K."/>
            <person name="Barry K."/>
            <person name="Labutti K."/>
            <person name="Kuo R."/>
            <person name="Ohm R.A."/>
            <person name="Bhattacharya S.S."/>
            <person name="Shirouzu T."/>
            <person name="Yoshinaga Y."/>
            <person name="Martin F.M."/>
            <person name="Grigoriev I.V."/>
            <person name="Hibbett D.S."/>
        </authorList>
    </citation>
    <scope>NUCLEOTIDE SEQUENCE [LARGE SCALE GENOMIC DNA]</scope>
    <source>
        <strain evidence="2 3">CBS 109695</strain>
    </source>
</reference>
<accession>A0A166NX55</accession>
<dbReference type="EMBL" id="KV417520">
    <property type="protein sequence ID" value="KZP25458.1"/>
    <property type="molecule type" value="Genomic_DNA"/>
</dbReference>
<feature type="region of interest" description="Disordered" evidence="1">
    <location>
        <begin position="66"/>
        <end position="101"/>
    </location>
</feature>
<feature type="region of interest" description="Disordered" evidence="1">
    <location>
        <begin position="1"/>
        <end position="45"/>
    </location>
</feature>
<evidence type="ECO:0000313" key="3">
    <source>
        <dbReference type="Proteomes" id="UP000076532"/>
    </source>
</evidence>
<proteinExistence type="predicted"/>
<organism evidence="2 3">
    <name type="scientific">Athelia psychrophila</name>
    <dbReference type="NCBI Taxonomy" id="1759441"/>
    <lineage>
        <taxon>Eukaryota</taxon>
        <taxon>Fungi</taxon>
        <taxon>Dikarya</taxon>
        <taxon>Basidiomycota</taxon>
        <taxon>Agaricomycotina</taxon>
        <taxon>Agaricomycetes</taxon>
        <taxon>Agaricomycetidae</taxon>
        <taxon>Atheliales</taxon>
        <taxon>Atheliaceae</taxon>
        <taxon>Athelia</taxon>
    </lineage>
</organism>
<evidence type="ECO:0000313" key="2">
    <source>
        <dbReference type="EMBL" id="KZP25458.1"/>
    </source>
</evidence>
<keyword evidence="3" id="KW-1185">Reference proteome</keyword>